<accession>A0A938XT78</accession>
<protein>
    <recommendedName>
        <fullName evidence="3">DUF4258 domain-containing protein</fullName>
    </recommendedName>
</protein>
<reference evidence="1" key="1">
    <citation type="submission" date="2021-01" db="EMBL/GenBank/DDBJ databases">
        <title>Genomic Encyclopedia of Type Strains, Phase IV (KMG-IV): sequencing the most valuable type-strain genomes for metagenomic binning, comparative biology and taxonomic classification.</title>
        <authorList>
            <person name="Goeker M."/>
        </authorList>
    </citation>
    <scope>NUCLEOTIDE SEQUENCE</scope>
    <source>
        <strain evidence="1">DSM 23230</strain>
    </source>
</reference>
<comment type="caution">
    <text evidence="1">The sequence shown here is derived from an EMBL/GenBank/DDBJ whole genome shotgun (WGS) entry which is preliminary data.</text>
</comment>
<proteinExistence type="predicted"/>
<name>A0A938XT78_9FIRM</name>
<dbReference type="Proteomes" id="UP000774000">
    <property type="component" value="Unassembled WGS sequence"/>
</dbReference>
<keyword evidence="2" id="KW-1185">Reference proteome</keyword>
<evidence type="ECO:0000313" key="1">
    <source>
        <dbReference type="EMBL" id="MBM7556444.1"/>
    </source>
</evidence>
<evidence type="ECO:0000313" key="2">
    <source>
        <dbReference type="Proteomes" id="UP000774000"/>
    </source>
</evidence>
<sequence length="94" mass="11178">MNYYIYATDHAIKRYQQRQKAISRQKAIHNIVEGVKRSRLIGFAKGKREVREHRGVIFVCELDGRKMNVITVLNSKAELRFLDDDEKKEYCFNE</sequence>
<dbReference type="AlphaFoldDB" id="A0A938XT78"/>
<gene>
    <name evidence="1" type="ORF">JOC47_001287</name>
</gene>
<dbReference type="RefSeq" id="WP_204701220.1">
    <property type="nucleotide sequence ID" value="NZ_JAFBDQ010000005.1"/>
</dbReference>
<evidence type="ECO:0008006" key="3">
    <source>
        <dbReference type="Google" id="ProtNLM"/>
    </source>
</evidence>
<dbReference type="EMBL" id="JAFBDQ010000005">
    <property type="protein sequence ID" value="MBM7556444.1"/>
    <property type="molecule type" value="Genomic_DNA"/>
</dbReference>
<organism evidence="1 2">
    <name type="scientific">Halanaerobacter jeridensis</name>
    <dbReference type="NCBI Taxonomy" id="706427"/>
    <lineage>
        <taxon>Bacteria</taxon>
        <taxon>Bacillati</taxon>
        <taxon>Bacillota</taxon>
        <taxon>Clostridia</taxon>
        <taxon>Halanaerobiales</taxon>
        <taxon>Halobacteroidaceae</taxon>
        <taxon>Halanaerobacter</taxon>
    </lineage>
</organism>